<dbReference type="EMBL" id="AYLP01000333">
    <property type="protein sequence ID" value="ESS61138.1"/>
    <property type="molecule type" value="Genomic_DNA"/>
</dbReference>
<keyword evidence="2" id="KW-0732">Signal</keyword>
<dbReference type="Proteomes" id="UP000017861">
    <property type="component" value="Unassembled WGS sequence"/>
</dbReference>
<feature type="compositionally biased region" description="Polar residues" evidence="1">
    <location>
        <begin position="154"/>
        <end position="182"/>
    </location>
</feature>
<evidence type="ECO:0000313" key="3">
    <source>
        <dbReference type="EMBL" id="ESS61138.1"/>
    </source>
</evidence>
<proteinExistence type="predicted"/>
<protein>
    <submittedName>
        <fullName evidence="3">Mucin TcMUCII</fullName>
    </submittedName>
</protein>
<reference evidence="3 4" key="1">
    <citation type="journal article" date="2014" name="Genome Announc.">
        <title>Trypanosoma cruzi Clone Dm28c Draft Genome Sequence.</title>
        <authorList>
            <person name="Grisard E.C."/>
            <person name="Teixeira S.M."/>
            <person name="de Almeida L.G."/>
            <person name="Stoco P.H."/>
            <person name="Gerber A.L."/>
            <person name="Talavera-Lopez C."/>
            <person name="Lima O.C."/>
            <person name="Andersson B."/>
            <person name="de Vasconcelos A.T."/>
        </authorList>
    </citation>
    <scope>NUCLEOTIDE SEQUENCE [LARGE SCALE GENOMIC DNA]</scope>
    <source>
        <strain evidence="3 4">Dm28c</strain>
    </source>
</reference>
<evidence type="ECO:0000313" key="4">
    <source>
        <dbReference type="Proteomes" id="UP000017861"/>
    </source>
</evidence>
<feature type="region of interest" description="Disordered" evidence="1">
    <location>
        <begin position="100"/>
        <end position="200"/>
    </location>
</feature>
<organism evidence="3 4">
    <name type="scientific">Trypanosoma cruzi Dm28c</name>
    <dbReference type="NCBI Taxonomy" id="1416333"/>
    <lineage>
        <taxon>Eukaryota</taxon>
        <taxon>Discoba</taxon>
        <taxon>Euglenozoa</taxon>
        <taxon>Kinetoplastea</taxon>
        <taxon>Metakinetoplastina</taxon>
        <taxon>Trypanosomatida</taxon>
        <taxon>Trypanosomatidae</taxon>
        <taxon>Trypanosoma</taxon>
        <taxon>Schizotrypanum</taxon>
    </lineage>
</organism>
<evidence type="ECO:0000256" key="2">
    <source>
        <dbReference type="SAM" id="SignalP"/>
    </source>
</evidence>
<dbReference type="AlphaFoldDB" id="V5B9U5"/>
<accession>V5B9U5</accession>
<feature type="chain" id="PRO_5004731424" evidence="2">
    <location>
        <begin position="28"/>
        <end position="284"/>
    </location>
</feature>
<evidence type="ECO:0000256" key="1">
    <source>
        <dbReference type="SAM" id="MobiDB-lite"/>
    </source>
</evidence>
<dbReference type="VEuPathDB" id="TriTrypDB:TCDM_11285"/>
<comment type="caution">
    <text evidence="3">The sequence shown here is derived from an EMBL/GenBank/DDBJ whole genome shotgun (WGS) entry which is preliminary data.</text>
</comment>
<sequence length="284" mass="30719">MRLRCTFFASLHILCFLFSTFMLCVSAGTRNHTHKMHIAVDLNAPFAVHAGSCVWRLLSFFVAMRRREVEGVRSLRLLSCGCGAPRVAGVVGPRSVCVTATGEGNNDNSSPPSPKVRTPDHTKSALGALQPDGGETGGPQRESGRYNEEVLRSQGPSLTTEAGTAITGQTPVPPESLSSANDNPEPRGLATQSPHTHKVRPVCQMHKIKKRRKIHNLMRIIKQRYKNQKIKMSNVTTTTTEVPTTTTTHAPSRLREVDGSLSSSAWVCAPLLLAASALAYTALG</sequence>
<name>V5B9U5_TRYCR</name>
<dbReference type="OrthoDB" id="255088at2759"/>
<gene>
    <name evidence="3" type="ORF">TCDM_11285</name>
</gene>
<dbReference type="Pfam" id="PF01456">
    <property type="entry name" value="Mucin"/>
    <property type="match status" value="1"/>
</dbReference>
<dbReference type="InterPro" id="IPR000458">
    <property type="entry name" value="Tryp_mucin"/>
</dbReference>
<feature type="compositionally biased region" description="Basic and acidic residues" evidence="1">
    <location>
        <begin position="142"/>
        <end position="151"/>
    </location>
</feature>
<feature type="signal peptide" evidence="2">
    <location>
        <begin position="1"/>
        <end position="27"/>
    </location>
</feature>